<keyword evidence="3" id="KW-1185">Reference proteome</keyword>
<feature type="transmembrane region" description="Helical" evidence="1">
    <location>
        <begin position="567"/>
        <end position="592"/>
    </location>
</feature>
<keyword evidence="1" id="KW-0472">Membrane</keyword>
<sequence>MPPNLEAGRADPGESGHGSGALSLNLTYLEEYLNIFSSSDEYSWIRPPGRIYPFSGSYRHRDSLGRVWIGPEDDRYLSATDGRLTKLVVQASEEVWDGPPNSTWARKKVQRCTPVMLRVVYWLLGDILEDRPDASWSHVCLGWFPACLIIAALLFIPADLGGEKRNNGRYEQFKYHYWGYSTVPSNLHEVQTSRASVLSTNRTVANGITERPLRPRRLCLLRGEQEIEIIDVSTWEAVHGSVDYVFICYTTEQFESDTDLEELHRIAQVAARTAGVAAYWIACSCMPDDEEQSEDVYRISDVVRGAHSLVVVIGPPVSAHHSSVNEREMLQHLGSRMWTFPEVLLSPSSQHISIYMRGCDPSSFRKLSKRDFSIEAWGDAPVSRQLIDHYEGSIILSPLELVSIALQCLPNRETIAFYNGDLSYALMGLLRRRPKVNENDTAFEAFCRLSFANDSNQLIERLICMLPRNIDQPWHQIDDFWGGNLWDIEPNCQVVGLGGEDTVILSGAFGAPIRWKSFAPVNLLMRNTIKRWVARVVLRGTPGWLVIGIILLASSKSKGGNLAVVTAIGWIFTGLAIIVIFISPYLLCSLYVGKTWAAQPWLFGFEGYLNIGEIESLIFGLNLGRLKWSPYCSDLSLHEDHRGECVGQDPTQTNSTSEFVSAARNSRYGGVKLFTLVDTNTLTVTLFRAVRPPVAMLLCGREGGMQRALLCSYDWKSQTLYRESVLRVDTLVLENMSRVDRFRLGLKKPEVETVQVSSARYD</sequence>
<feature type="transmembrane region" description="Helical" evidence="1">
    <location>
        <begin position="536"/>
        <end position="555"/>
    </location>
</feature>
<gene>
    <name evidence="2" type="ORF">EYZ11_010695</name>
</gene>
<comment type="caution">
    <text evidence="2">The sequence shown here is derived from an EMBL/GenBank/DDBJ whole genome shotgun (WGS) entry which is preliminary data.</text>
</comment>
<name>A0A4V6RQP3_9EURO</name>
<evidence type="ECO:0000256" key="1">
    <source>
        <dbReference type="SAM" id="Phobius"/>
    </source>
</evidence>
<dbReference type="VEuPathDB" id="FungiDB:EYZ11_010695"/>
<organism evidence="2 3">
    <name type="scientific">Aspergillus tanneri</name>
    <dbReference type="NCBI Taxonomy" id="1220188"/>
    <lineage>
        <taxon>Eukaryota</taxon>
        <taxon>Fungi</taxon>
        <taxon>Dikarya</taxon>
        <taxon>Ascomycota</taxon>
        <taxon>Pezizomycotina</taxon>
        <taxon>Eurotiomycetes</taxon>
        <taxon>Eurotiomycetidae</taxon>
        <taxon>Eurotiales</taxon>
        <taxon>Aspergillaceae</taxon>
        <taxon>Aspergillus</taxon>
        <taxon>Aspergillus subgen. Circumdati</taxon>
    </lineage>
</organism>
<keyword evidence="1" id="KW-0812">Transmembrane</keyword>
<dbReference type="STRING" id="1220188.A0A4V6RQP3"/>
<proteinExistence type="predicted"/>
<keyword evidence="1" id="KW-1133">Transmembrane helix</keyword>
<dbReference type="Proteomes" id="UP000308092">
    <property type="component" value="Unassembled WGS sequence"/>
</dbReference>
<accession>A0A4V6RQP3</accession>
<evidence type="ECO:0000313" key="3">
    <source>
        <dbReference type="Proteomes" id="UP000308092"/>
    </source>
</evidence>
<dbReference type="EMBL" id="SOSA01000595">
    <property type="protein sequence ID" value="THC89844.1"/>
    <property type="molecule type" value="Genomic_DNA"/>
</dbReference>
<reference evidence="2 3" key="1">
    <citation type="submission" date="2019-03" db="EMBL/GenBank/DDBJ databases">
        <title>The genome sequence of a newly discovered highly antifungal drug resistant Aspergillus species, Aspergillus tanneri NIH 1004.</title>
        <authorList>
            <person name="Mounaud S."/>
            <person name="Singh I."/>
            <person name="Joardar V."/>
            <person name="Pakala S."/>
            <person name="Pakala S."/>
            <person name="Venepally P."/>
            <person name="Hoover J."/>
            <person name="Nierman W."/>
            <person name="Chung J."/>
            <person name="Losada L."/>
        </authorList>
    </citation>
    <scope>NUCLEOTIDE SEQUENCE [LARGE SCALE GENOMIC DNA]</scope>
    <source>
        <strain evidence="2 3">NIH1004</strain>
    </source>
</reference>
<dbReference type="AlphaFoldDB" id="A0A4V6RQP3"/>
<evidence type="ECO:0000313" key="2">
    <source>
        <dbReference type="EMBL" id="THC89844.1"/>
    </source>
</evidence>
<protein>
    <submittedName>
        <fullName evidence="2">Uncharacterized protein</fullName>
    </submittedName>
</protein>